<keyword evidence="1" id="KW-0472">Membrane</keyword>
<proteinExistence type="predicted"/>
<name>A0ABN0ZBE8_9BACI</name>
<reference evidence="3 4" key="1">
    <citation type="journal article" date="2019" name="Int. J. Syst. Evol. Microbiol.">
        <title>The Global Catalogue of Microorganisms (GCM) 10K type strain sequencing project: providing services to taxonomists for standard genome sequencing and annotation.</title>
        <authorList>
            <consortium name="The Broad Institute Genomics Platform"/>
            <consortium name="The Broad Institute Genome Sequencing Center for Infectious Disease"/>
            <person name="Wu L."/>
            <person name="Ma J."/>
        </authorList>
    </citation>
    <scope>NUCLEOTIDE SEQUENCE [LARGE SCALE GENOMIC DNA]</scope>
    <source>
        <strain evidence="3 4">JCM 12149</strain>
    </source>
</reference>
<dbReference type="PROSITE" id="PS51724">
    <property type="entry name" value="SPOR"/>
    <property type="match status" value="1"/>
</dbReference>
<evidence type="ECO:0000313" key="4">
    <source>
        <dbReference type="Proteomes" id="UP001501459"/>
    </source>
</evidence>
<gene>
    <name evidence="3" type="ORF">GCM10008983_19320</name>
</gene>
<keyword evidence="1" id="KW-1133">Transmembrane helix</keyword>
<protein>
    <recommendedName>
        <fullName evidence="2">SPOR domain-containing protein</fullName>
    </recommendedName>
</protein>
<dbReference type="InterPro" id="IPR007730">
    <property type="entry name" value="SPOR-like_dom"/>
</dbReference>
<dbReference type="Proteomes" id="UP001501459">
    <property type="component" value="Unassembled WGS sequence"/>
</dbReference>
<keyword evidence="4" id="KW-1185">Reference proteome</keyword>
<dbReference type="EMBL" id="BAAADM010000054">
    <property type="protein sequence ID" value="GAA0442398.1"/>
    <property type="molecule type" value="Genomic_DNA"/>
</dbReference>
<dbReference type="RefSeq" id="WP_343752644.1">
    <property type="nucleotide sequence ID" value="NZ_BAAADM010000054.1"/>
</dbReference>
<evidence type="ECO:0000313" key="3">
    <source>
        <dbReference type="EMBL" id="GAA0442398.1"/>
    </source>
</evidence>
<dbReference type="SUPFAM" id="SSF110997">
    <property type="entry name" value="Sporulation related repeat"/>
    <property type="match status" value="1"/>
</dbReference>
<keyword evidence="1" id="KW-0812">Transmembrane</keyword>
<comment type="caution">
    <text evidence="3">The sequence shown here is derived from an EMBL/GenBank/DDBJ whole genome shotgun (WGS) entry which is preliminary data.</text>
</comment>
<sequence>MVKKNLFVWMDGQKARLKNKHASPDKKYTIKEFNREQAASIDDSDIPELVKRKGVDGNDSYYSSRKSKLKPFKPLLLASISAIIIGSFLGIVMLQLFVDIDKRMSQQNASIPMADDNDKKNETEQMETATIESQTAFVLQAGKFTEKPNADKMAKAFQQAGFAAMIWKKNDSFFVLSGIAETEEHASHLADTMTDKGLKVYVKPWKTSEKETRLQQAEKKWLQTYRTQWNKALETVSKGNNVAAEGWKGVVGAIPEKQEHIKDLTSSVKKAYENMKKTDKWKDHAQVLRLWKQFHQTVTN</sequence>
<feature type="transmembrane region" description="Helical" evidence="1">
    <location>
        <begin position="75"/>
        <end position="98"/>
    </location>
</feature>
<accession>A0ABN0ZBE8</accession>
<feature type="domain" description="SPOR" evidence="2">
    <location>
        <begin position="131"/>
        <end position="208"/>
    </location>
</feature>
<dbReference type="Gene3D" id="3.30.70.1070">
    <property type="entry name" value="Sporulation related repeat"/>
    <property type="match status" value="1"/>
</dbReference>
<dbReference type="InterPro" id="IPR036680">
    <property type="entry name" value="SPOR-like_sf"/>
</dbReference>
<evidence type="ECO:0000256" key="1">
    <source>
        <dbReference type="SAM" id="Phobius"/>
    </source>
</evidence>
<evidence type="ECO:0000259" key="2">
    <source>
        <dbReference type="PROSITE" id="PS51724"/>
    </source>
</evidence>
<organism evidence="3 4">
    <name type="scientific">Lentibacillus halophilus</name>
    <dbReference type="NCBI Taxonomy" id="295065"/>
    <lineage>
        <taxon>Bacteria</taxon>
        <taxon>Bacillati</taxon>
        <taxon>Bacillota</taxon>
        <taxon>Bacilli</taxon>
        <taxon>Bacillales</taxon>
        <taxon>Bacillaceae</taxon>
        <taxon>Lentibacillus</taxon>
    </lineage>
</organism>